<comment type="caution">
    <text evidence="1">The sequence shown here is derived from an EMBL/GenBank/DDBJ whole genome shotgun (WGS) entry which is preliminary data.</text>
</comment>
<dbReference type="GO" id="GO:0005524">
    <property type="term" value="F:ATP binding"/>
    <property type="evidence" value="ECO:0007669"/>
    <property type="project" value="UniProtKB-KW"/>
</dbReference>
<name>A0ABS9UG37_9BACL</name>
<keyword evidence="1" id="KW-0067">ATP-binding</keyword>
<keyword evidence="1" id="KW-0547">Nucleotide-binding</keyword>
<dbReference type="Gene3D" id="3.40.50.300">
    <property type="entry name" value="P-loop containing nucleotide triphosphate hydrolases"/>
    <property type="match status" value="1"/>
</dbReference>
<evidence type="ECO:0000313" key="1">
    <source>
        <dbReference type="EMBL" id="MCH7323312.1"/>
    </source>
</evidence>
<evidence type="ECO:0000313" key="2">
    <source>
        <dbReference type="Proteomes" id="UP001316087"/>
    </source>
</evidence>
<dbReference type="Proteomes" id="UP001316087">
    <property type="component" value="Unassembled WGS sequence"/>
</dbReference>
<accession>A0ABS9UG37</accession>
<dbReference type="RefSeq" id="WP_241370484.1">
    <property type="nucleotide sequence ID" value="NZ_JAKZFC010000007.1"/>
</dbReference>
<organism evidence="1 2">
    <name type="scientific">Solibacillus palustris</name>
    <dbReference type="NCBI Taxonomy" id="2908203"/>
    <lineage>
        <taxon>Bacteria</taxon>
        <taxon>Bacillati</taxon>
        <taxon>Bacillota</taxon>
        <taxon>Bacilli</taxon>
        <taxon>Bacillales</taxon>
        <taxon>Caryophanaceae</taxon>
        <taxon>Solibacillus</taxon>
    </lineage>
</organism>
<reference evidence="1 2" key="1">
    <citation type="submission" date="2022-03" db="EMBL/GenBank/DDBJ databases">
        <authorList>
            <person name="Jo J.-H."/>
            <person name="Im W.-T."/>
        </authorList>
    </citation>
    <scope>NUCLEOTIDE SEQUENCE [LARGE SCALE GENOMIC DNA]</scope>
    <source>
        <strain evidence="1 2">MA9</strain>
    </source>
</reference>
<protein>
    <submittedName>
        <fullName evidence="1">ATP-binding protein</fullName>
    </submittedName>
</protein>
<proteinExistence type="predicted"/>
<dbReference type="Pfam" id="PF13671">
    <property type="entry name" value="AAA_33"/>
    <property type="match status" value="1"/>
</dbReference>
<dbReference type="SUPFAM" id="SSF52540">
    <property type="entry name" value="P-loop containing nucleoside triphosphate hydrolases"/>
    <property type="match status" value="1"/>
</dbReference>
<gene>
    <name evidence="1" type="ORF">LZ480_15660</name>
</gene>
<dbReference type="InterPro" id="IPR027417">
    <property type="entry name" value="P-loop_NTPase"/>
</dbReference>
<keyword evidence="2" id="KW-1185">Reference proteome</keyword>
<dbReference type="EMBL" id="JAKZFC010000007">
    <property type="protein sequence ID" value="MCH7323312.1"/>
    <property type="molecule type" value="Genomic_DNA"/>
</dbReference>
<sequence>MKRIVILTIGPTHSGKTTIARQLEQTLSHFVVLDQDNQAEFLNAHYEKLLPQNGPNTLKFLLSETLLHYAIAETSYNLILCNSNIHKAPRQQLLARFFPAEQFVRVYIHFDFSREVLQTRIDNTLRDTKLFRDSTYTYEELLESQLPQIDSPTCDEVDYVMTVDEQTTAQQLLSKIEMIIQKKDGI</sequence>